<proteinExistence type="inferred from homology"/>
<dbReference type="AlphaFoldDB" id="A0A0C3KVM4"/>
<evidence type="ECO:0000259" key="3">
    <source>
        <dbReference type="PROSITE" id="PS50222"/>
    </source>
</evidence>
<dbReference type="OrthoDB" id="640742at2759"/>
<name>A0A0C3KVM4_9AGAM</name>
<accession>A0A0C3KVM4</accession>
<dbReference type="STRING" id="1051891.A0A0C3KVM4"/>
<feature type="transmembrane region" description="Helical" evidence="2">
    <location>
        <begin position="108"/>
        <end position="124"/>
    </location>
</feature>
<dbReference type="Proteomes" id="UP000054248">
    <property type="component" value="Unassembled WGS sequence"/>
</dbReference>
<sequence length="178" mass="20622">MSTTNNSTALQRHVAFWDKDDDGVISPLDLYIGFRKLGFRKLTAPFCAFCICTLLSYPSQSTWYPDWGLRIYVDGVHKVKHGSDSEVYNRRGNFNAMNFEEMFEFDCYGWLVSIFHWTTLYILLGPEDRKIKKGDVKALYEHEHVALSNALVTKRQGTLFWRIAGEVERRRALGRGRG</sequence>
<reference evidence="4 5" key="1">
    <citation type="submission" date="2014-04" db="EMBL/GenBank/DDBJ databases">
        <authorList>
            <consortium name="DOE Joint Genome Institute"/>
            <person name="Kuo A."/>
            <person name="Girlanda M."/>
            <person name="Perotto S."/>
            <person name="Kohler A."/>
            <person name="Nagy L.G."/>
            <person name="Floudas D."/>
            <person name="Copeland A."/>
            <person name="Barry K.W."/>
            <person name="Cichocki N."/>
            <person name="Veneault-Fourrey C."/>
            <person name="LaButti K."/>
            <person name="Lindquist E.A."/>
            <person name="Lipzen A."/>
            <person name="Lundell T."/>
            <person name="Morin E."/>
            <person name="Murat C."/>
            <person name="Sun H."/>
            <person name="Tunlid A."/>
            <person name="Henrissat B."/>
            <person name="Grigoriev I.V."/>
            <person name="Hibbett D.S."/>
            <person name="Martin F."/>
            <person name="Nordberg H.P."/>
            <person name="Cantor M.N."/>
            <person name="Hua S.X."/>
        </authorList>
    </citation>
    <scope>NUCLEOTIDE SEQUENCE [LARGE SCALE GENOMIC DNA]</scope>
    <source>
        <strain evidence="4 5">MUT 4182</strain>
    </source>
</reference>
<dbReference type="HOGENOM" id="CLU_062049_1_1_1"/>
<evidence type="ECO:0000256" key="2">
    <source>
        <dbReference type="SAM" id="Phobius"/>
    </source>
</evidence>
<dbReference type="Pfam" id="PF05042">
    <property type="entry name" value="Caleosin"/>
    <property type="match status" value="1"/>
</dbReference>
<dbReference type="GO" id="GO:0005509">
    <property type="term" value="F:calcium ion binding"/>
    <property type="evidence" value="ECO:0007669"/>
    <property type="project" value="InterPro"/>
</dbReference>
<protein>
    <recommendedName>
        <fullName evidence="3">EF-hand domain-containing protein</fullName>
    </recommendedName>
</protein>
<keyword evidence="2" id="KW-1133">Transmembrane helix</keyword>
<dbReference type="PANTHER" id="PTHR31495">
    <property type="entry name" value="PEROXYGENASE 3-RELATED"/>
    <property type="match status" value="1"/>
</dbReference>
<dbReference type="GO" id="GO:0004497">
    <property type="term" value="F:monooxygenase activity"/>
    <property type="evidence" value="ECO:0007669"/>
    <property type="project" value="TreeGrafter"/>
</dbReference>
<keyword evidence="2" id="KW-0812">Transmembrane</keyword>
<dbReference type="InterPro" id="IPR018247">
    <property type="entry name" value="EF_Hand_1_Ca_BS"/>
</dbReference>
<dbReference type="PROSITE" id="PS00018">
    <property type="entry name" value="EF_HAND_1"/>
    <property type="match status" value="1"/>
</dbReference>
<gene>
    <name evidence="4" type="ORF">M407DRAFT_8355</name>
</gene>
<evidence type="ECO:0000256" key="1">
    <source>
        <dbReference type="ARBA" id="ARBA00006765"/>
    </source>
</evidence>
<comment type="similarity">
    <text evidence="1">Belongs to the caleosin family.</text>
</comment>
<reference evidence="5" key="2">
    <citation type="submission" date="2015-01" db="EMBL/GenBank/DDBJ databases">
        <title>Evolutionary Origins and Diversification of the Mycorrhizal Mutualists.</title>
        <authorList>
            <consortium name="DOE Joint Genome Institute"/>
            <consortium name="Mycorrhizal Genomics Consortium"/>
            <person name="Kohler A."/>
            <person name="Kuo A."/>
            <person name="Nagy L.G."/>
            <person name="Floudas D."/>
            <person name="Copeland A."/>
            <person name="Barry K.W."/>
            <person name="Cichocki N."/>
            <person name="Veneault-Fourrey C."/>
            <person name="LaButti K."/>
            <person name="Lindquist E.A."/>
            <person name="Lipzen A."/>
            <person name="Lundell T."/>
            <person name="Morin E."/>
            <person name="Murat C."/>
            <person name="Riley R."/>
            <person name="Ohm R."/>
            <person name="Sun H."/>
            <person name="Tunlid A."/>
            <person name="Henrissat B."/>
            <person name="Grigoriev I.V."/>
            <person name="Hibbett D.S."/>
            <person name="Martin F."/>
        </authorList>
    </citation>
    <scope>NUCLEOTIDE SEQUENCE [LARGE SCALE GENOMIC DNA]</scope>
    <source>
        <strain evidence="5">MUT 4182</strain>
    </source>
</reference>
<feature type="domain" description="EF-hand" evidence="3">
    <location>
        <begin position="5"/>
        <end position="40"/>
    </location>
</feature>
<organism evidence="4 5">
    <name type="scientific">Tulasnella calospora MUT 4182</name>
    <dbReference type="NCBI Taxonomy" id="1051891"/>
    <lineage>
        <taxon>Eukaryota</taxon>
        <taxon>Fungi</taxon>
        <taxon>Dikarya</taxon>
        <taxon>Basidiomycota</taxon>
        <taxon>Agaricomycotina</taxon>
        <taxon>Agaricomycetes</taxon>
        <taxon>Cantharellales</taxon>
        <taxon>Tulasnellaceae</taxon>
        <taxon>Tulasnella</taxon>
    </lineage>
</organism>
<keyword evidence="2" id="KW-0472">Membrane</keyword>
<evidence type="ECO:0000313" key="4">
    <source>
        <dbReference type="EMBL" id="KIO25548.1"/>
    </source>
</evidence>
<keyword evidence="5" id="KW-1185">Reference proteome</keyword>
<feature type="transmembrane region" description="Helical" evidence="2">
    <location>
        <begin position="42"/>
        <end position="59"/>
    </location>
</feature>
<dbReference type="PANTHER" id="PTHR31495:SF0">
    <property type="entry name" value="BINDING PROTEIN CALEOSIN, PUTATIVE (AFU_ORTHOLOGUE AFUA_5G13750)-RELATED"/>
    <property type="match status" value="1"/>
</dbReference>
<dbReference type="InterPro" id="IPR002048">
    <property type="entry name" value="EF_hand_dom"/>
</dbReference>
<dbReference type="InterPro" id="IPR007736">
    <property type="entry name" value="Caleosin-related"/>
</dbReference>
<dbReference type="EMBL" id="KN823040">
    <property type="protein sequence ID" value="KIO25548.1"/>
    <property type="molecule type" value="Genomic_DNA"/>
</dbReference>
<evidence type="ECO:0000313" key="5">
    <source>
        <dbReference type="Proteomes" id="UP000054248"/>
    </source>
</evidence>
<dbReference type="PROSITE" id="PS50222">
    <property type="entry name" value="EF_HAND_2"/>
    <property type="match status" value="1"/>
</dbReference>